<feature type="transmembrane region" description="Helical" evidence="6">
    <location>
        <begin position="390"/>
        <end position="410"/>
    </location>
</feature>
<feature type="transmembrane region" description="Helical" evidence="6">
    <location>
        <begin position="103"/>
        <end position="120"/>
    </location>
</feature>
<evidence type="ECO:0000256" key="4">
    <source>
        <dbReference type="ARBA" id="ARBA00022989"/>
    </source>
</evidence>
<dbReference type="PROSITE" id="PS50850">
    <property type="entry name" value="MFS"/>
    <property type="match status" value="1"/>
</dbReference>
<keyword evidence="3 6" id="KW-0812">Transmembrane</keyword>
<keyword evidence="2" id="KW-1003">Cell membrane</keyword>
<evidence type="ECO:0000313" key="9">
    <source>
        <dbReference type="Proteomes" id="UP001203423"/>
    </source>
</evidence>
<feature type="transmembrane region" description="Helical" evidence="6">
    <location>
        <begin position="126"/>
        <end position="149"/>
    </location>
</feature>
<sequence length="415" mass="44090">MDKRTVKCSNNRVSNLNPLQSNNRVSNLNPLQSNNGILLALAMCAFCIGTTEFVMAGVLSDIANTFKISVSAAGWLMSGYAFAVVISAPILTAVSINLPRKPVLISLMGLFILGSLISALSPSYQILMLGRIISAFCHGAFLGIGSVVAAHSAPKNKQAHAIALMFTGLTLANVLGMPLGTTLSQYFGWRSMFWVISVLGCISLISLIILIPNNITIQKTHLKHEIIMFKNPFVWRALLITALGYGGVFTSFAYITPMMTHLAGFSENAIIGLLLLFGIGTFAGNLIGGKAADMALAPALATLLFCLSLTLFIFSVSTQNPITAIILIFLLGLFGFSVTAPMQAQIAKYAENAPTVSSAANISSFNIGIALGTYLGGVTIYLGWGYNSVNWVGGCMVLLALVIQIVNILIPIKSQ</sequence>
<feature type="transmembrane region" description="Helical" evidence="6">
    <location>
        <begin position="365"/>
        <end position="384"/>
    </location>
</feature>
<feature type="transmembrane region" description="Helical" evidence="6">
    <location>
        <begin position="295"/>
        <end position="316"/>
    </location>
</feature>
<feature type="transmembrane region" description="Helical" evidence="6">
    <location>
        <begin position="37"/>
        <end position="60"/>
    </location>
</feature>
<dbReference type="RefSeq" id="WP_248943149.1">
    <property type="nucleotide sequence ID" value="NZ_JAKIKS010000198.1"/>
</dbReference>
<evidence type="ECO:0000313" key="8">
    <source>
        <dbReference type="EMBL" id="MCL1127713.1"/>
    </source>
</evidence>
<dbReference type="EMBL" id="JAKIKS010000198">
    <property type="protein sequence ID" value="MCL1127713.1"/>
    <property type="molecule type" value="Genomic_DNA"/>
</dbReference>
<dbReference type="InterPro" id="IPR020846">
    <property type="entry name" value="MFS_dom"/>
</dbReference>
<dbReference type="SUPFAM" id="SSF103473">
    <property type="entry name" value="MFS general substrate transporter"/>
    <property type="match status" value="1"/>
</dbReference>
<feature type="domain" description="Major facilitator superfamily (MFS) profile" evidence="7">
    <location>
        <begin position="37"/>
        <end position="415"/>
    </location>
</feature>
<feature type="transmembrane region" description="Helical" evidence="6">
    <location>
        <begin position="72"/>
        <end position="91"/>
    </location>
</feature>
<evidence type="ECO:0000256" key="5">
    <source>
        <dbReference type="ARBA" id="ARBA00023136"/>
    </source>
</evidence>
<organism evidence="8 9">
    <name type="scientific">Shewanella surugensis</name>
    <dbReference type="NCBI Taxonomy" id="212020"/>
    <lineage>
        <taxon>Bacteria</taxon>
        <taxon>Pseudomonadati</taxon>
        <taxon>Pseudomonadota</taxon>
        <taxon>Gammaproteobacteria</taxon>
        <taxon>Alteromonadales</taxon>
        <taxon>Shewanellaceae</taxon>
        <taxon>Shewanella</taxon>
    </lineage>
</organism>
<evidence type="ECO:0000256" key="1">
    <source>
        <dbReference type="ARBA" id="ARBA00004651"/>
    </source>
</evidence>
<gene>
    <name evidence="8" type="ORF">L2764_25370</name>
</gene>
<proteinExistence type="predicted"/>
<feature type="transmembrane region" description="Helical" evidence="6">
    <location>
        <begin position="192"/>
        <end position="212"/>
    </location>
</feature>
<dbReference type="PANTHER" id="PTHR43124:SF8">
    <property type="entry name" value="INNER MEMBRANE TRANSPORT PROTEIN YDHP"/>
    <property type="match status" value="1"/>
</dbReference>
<accession>A0ABT0LJ45</accession>
<reference evidence="8 9" key="1">
    <citation type="submission" date="2022-01" db="EMBL/GenBank/DDBJ databases">
        <title>Whole genome-based taxonomy of the Shewanellaceae.</title>
        <authorList>
            <person name="Martin-Rodriguez A.J."/>
        </authorList>
    </citation>
    <scope>NUCLEOTIDE SEQUENCE [LARGE SCALE GENOMIC DNA]</scope>
    <source>
        <strain evidence="8 9">DSM 17177</strain>
    </source>
</reference>
<dbReference type="InterPro" id="IPR036259">
    <property type="entry name" value="MFS_trans_sf"/>
</dbReference>
<dbReference type="CDD" id="cd17324">
    <property type="entry name" value="MFS_NepI_like"/>
    <property type="match status" value="1"/>
</dbReference>
<evidence type="ECO:0000256" key="6">
    <source>
        <dbReference type="SAM" id="Phobius"/>
    </source>
</evidence>
<dbReference type="PANTHER" id="PTHR43124">
    <property type="entry name" value="PURINE EFFLUX PUMP PBUE"/>
    <property type="match status" value="1"/>
</dbReference>
<feature type="transmembrane region" description="Helical" evidence="6">
    <location>
        <begin position="322"/>
        <end position="344"/>
    </location>
</feature>
<evidence type="ECO:0000256" key="2">
    <source>
        <dbReference type="ARBA" id="ARBA00022475"/>
    </source>
</evidence>
<dbReference type="Pfam" id="PF07690">
    <property type="entry name" value="MFS_1"/>
    <property type="match status" value="1"/>
</dbReference>
<dbReference type="Gene3D" id="1.20.1250.20">
    <property type="entry name" value="MFS general substrate transporter like domains"/>
    <property type="match status" value="1"/>
</dbReference>
<feature type="transmembrane region" description="Helical" evidence="6">
    <location>
        <begin position="233"/>
        <end position="256"/>
    </location>
</feature>
<comment type="subcellular location">
    <subcellularLocation>
        <location evidence="1">Cell membrane</location>
        <topology evidence="1">Multi-pass membrane protein</topology>
    </subcellularLocation>
</comment>
<dbReference type="InterPro" id="IPR011701">
    <property type="entry name" value="MFS"/>
</dbReference>
<comment type="caution">
    <text evidence="8">The sequence shown here is derived from an EMBL/GenBank/DDBJ whole genome shotgun (WGS) entry which is preliminary data.</text>
</comment>
<evidence type="ECO:0000256" key="3">
    <source>
        <dbReference type="ARBA" id="ARBA00022692"/>
    </source>
</evidence>
<feature type="transmembrane region" description="Helical" evidence="6">
    <location>
        <begin position="268"/>
        <end position="288"/>
    </location>
</feature>
<name>A0ABT0LJ45_9GAMM</name>
<dbReference type="InterPro" id="IPR050189">
    <property type="entry name" value="MFS_Efflux_Transporters"/>
</dbReference>
<protein>
    <submittedName>
        <fullName evidence="8">MFS transporter</fullName>
    </submittedName>
</protein>
<dbReference type="Proteomes" id="UP001203423">
    <property type="component" value="Unassembled WGS sequence"/>
</dbReference>
<keyword evidence="4 6" id="KW-1133">Transmembrane helix</keyword>
<keyword evidence="5 6" id="KW-0472">Membrane</keyword>
<keyword evidence="9" id="KW-1185">Reference proteome</keyword>
<evidence type="ECO:0000259" key="7">
    <source>
        <dbReference type="PROSITE" id="PS50850"/>
    </source>
</evidence>
<feature type="transmembrane region" description="Helical" evidence="6">
    <location>
        <begin position="161"/>
        <end position="180"/>
    </location>
</feature>